<gene>
    <name evidence="3" type="ORF">EB796_014620</name>
</gene>
<proteinExistence type="predicted"/>
<dbReference type="SUPFAM" id="SSF52129">
    <property type="entry name" value="Caspase-like"/>
    <property type="match status" value="1"/>
</dbReference>
<accession>A0A7J7JNS5</accession>
<dbReference type="Gene3D" id="3.40.50.1460">
    <property type="match status" value="1"/>
</dbReference>
<evidence type="ECO:0000256" key="1">
    <source>
        <dbReference type="SAM" id="MobiDB-lite"/>
    </source>
</evidence>
<organism evidence="3 4">
    <name type="scientific">Bugula neritina</name>
    <name type="common">Brown bryozoan</name>
    <name type="synonym">Sertularia neritina</name>
    <dbReference type="NCBI Taxonomy" id="10212"/>
    <lineage>
        <taxon>Eukaryota</taxon>
        <taxon>Metazoa</taxon>
        <taxon>Spiralia</taxon>
        <taxon>Lophotrochozoa</taxon>
        <taxon>Bryozoa</taxon>
        <taxon>Gymnolaemata</taxon>
        <taxon>Cheilostomatida</taxon>
        <taxon>Flustrina</taxon>
        <taxon>Buguloidea</taxon>
        <taxon>Bugulidae</taxon>
        <taxon>Bugula</taxon>
    </lineage>
</organism>
<dbReference type="InterPro" id="IPR036770">
    <property type="entry name" value="Ankyrin_rpt-contain_sf"/>
</dbReference>
<dbReference type="Pfam" id="PF00656">
    <property type="entry name" value="Peptidase_C14"/>
    <property type="match status" value="1"/>
</dbReference>
<feature type="compositionally biased region" description="Basic and acidic residues" evidence="1">
    <location>
        <begin position="552"/>
        <end position="563"/>
    </location>
</feature>
<dbReference type="Gene3D" id="1.25.40.20">
    <property type="entry name" value="Ankyrin repeat-containing domain"/>
    <property type="match status" value="1"/>
</dbReference>
<dbReference type="InterPro" id="IPR011600">
    <property type="entry name" value="Pept_C14_caspase"/>
</dbReference>
<dbReference type="GO" id="GO:0004197">
    <property type="term" value="F:cysteine-type endopeptidase activity"/>
    <property type="evidence" value="ECO:0007669"/>
    <property type="project" value="InterPro"/>
</dbReference>
<dbReference type="OrthoDB" id="6044770at2759"/>
<comment type="caution">
    <text evidence="3">The sequence shown here is derived from an EMBL/GenBank/DDBJ whole genome shotgun (WGS) entry which is preliminary data.</text>
</comment>
<dbReference type="AlphaFoldDB" id="A0A7J7JNS5"/>
<dbReference type="PROSITE" id="PS50208">
    <property type="entry name" value="CASPASE_P20"/>
    <property type="match status" value="1"/>
</dbReference>
<keyword evidence="4" id="KW-1185">Reference proteome</keyword>
<feature type="domain" description="Caspase family p20" evidence="2">
    <location>
        <begin position="372"/>
        <end position="453"/>
    </location>
</feature>
<dbReference type="Proteomes" id="UP000593567">
    <property type="component" value="Unassembled WGS sequence"/>
</dbReference>
<dbReference type="EMBL" id="VXIV02002151">
    <property type="protein sequence ID" value="KAF6027076.1"/>
    <property type="molecule type" value="Genomic_DNA"/>
</dbReference>
<dbReference type="InterPro" id="IPR001309">
    <property type="entry name" value="Pept_C14_p20"/>
</dbReference>
<dbReference type="GO" id="GO:0006508">
    <property type="term" value="P:proteolysis"/>
    <property type="evidence" value="ECO:0007669"/>
    <property type="project" value="InterPro"/>
</dbReference>
<evidence type="ECO:0000313" key="3">
    <source>
        <dbReference type="EMBL" id="KAF6027076.1"/>
    </source>
</evidence>
<protein>
    <recommendedName>
        <fullName evidence="2">Caspase family p20 domain-containing protein</fullName>
    </recommendedName>
</protein>
<name>A0A7J7JNS5_BUGNE</name>
<evidence type="ECO:0000313" key="4">
    <source>
        <dbReference type="Proteomes" id="UP000593567"/>
    </source>
</evidence>
<feature type="region of interest" description="Disordered" evidence="1">
    <location>
        <begin position="545"/>
        <end position="566"/>
    </location>
</feature>
<dbReference type="InterPro" id="IPR029030">
    <property type="entry name" value="Caspase-like_dom_sf"/>
</dbReference>
<sequence>MQVLSVKTSGGDTPILTLARFGRYNALKEVFQQLEQLDSDVLMSYLLECNDNNQNILHLIALSPTLEDLSLLLKDFFCSSDIIDMMYPDIYGNTPIHYVAAKYATKTFADFMLNLPLAIRKSIADASNVQLTDCRRIIYKKSFNELFYVQKVLCDESNKQLTSKFNNVKALFAEDLEQQLAAPENAFKYDEDILRVLKYSLNEYSLLDSAYKTSNFLFSSAFNSQRVTVLSNEAYRSRKLLEPTKAQDHVFIAIDTGNVGEPKQMKIQNTLNDMDIPRYNGKPKIAVIQNSLSEADLNLIPPGPDYLILLVKYNTDKHASNKQVPNVEKCDSIHSMIAELSSDPDVQKVSVNSTLNKRYIREKDEWLADDDKVEKKYDMSANEMLSSISEFSRSEGHGSMAVLAIFSHGKDGMVYGNDGESNCSVQEIVNHFNIGHVKDIPKIVFLSCCRGDISAIYNRAPHSFESSDKFPDIPLLYKPIKRELPPIVKTKEWERQATNCNLPLDIPVDCYVCFTTLPDSRSKAGMFFKYFSEYLSELTNCMTSDPHTSNKTVRDTTSRDSFQRQKQSLEVSVEPPVSKPTVQKVELVDLLTDVAGVLREKFQSKQCFNLCYSVNRDSKHVVLDLAPLNLCN</sequence>
<reference evidence="3" key="1">
    <citation type="submission" date="2020-06" db="EMBL/GenBank/DDBJ databases">
        <title>Draft genome of Bugula neritina, a colonial animal packing powerful symbionts and potential medicines.</title>
        <authorList>
            <person name="Rayko M."/>
        </authorList>
    </citation>
    <scope>NUCLEOTIDE SEQUENCE [LARGE SCALE GENOMIC DNA]</scope>
    <source>
        <strain evidence="3">Kwan_BN1</strain>
    </source>
</reference>
<evidence type="ECO:0000259" key="2">
    <source>
        <dbReference type="PROSITE" id="PS50208"/>
    </source>
</evidence>